<reference evidence="1 2" key="1">
    <citation type="submission" date="2018-11" db="EMBL/GenBank/DDBJ databases">
        <title>Genomes From Bacteria Associated with the Canine Oral Cavity: a Test Case for Automated Genome-Based Taxonomic Assignment.</title>
        <authorList>
            <person name="Coil D.A."/>
            <person name="Jospin G."/>
            <person name="Darling A.E."/>
            <person name="Wallis C."/>
            <person name="Davis I.J."/>
            <person name="Harris S."/>
            <person name="Eisen J.A."/>
            <person name="Holcombe L.J."/>
            <person name="O'Flynn C."/>
        </authorList>
    </citation>
    <scope>NUCLEOTIDE SEQUENCE [LARGE SCALE GENOMIC DNA]</scope>
    <source>
        <strain evidence="1 2">OH953</strain>
    </source>
</reference>
<gene>
    <name evidence="1" type="ORF">EII39_07700</name>
</gene>
<dbReference type="EMBL" id="RQZI01000007">
    <property type="protein sequence ID" value="RRC91857.1"/>
    <property type="molecule type" value="Genomic_DNA"/>
</dbReference>
<proteinExistence type="predicted"/>
<organism evidence="1 2">
    <name type="scientific">Streptococcus sanguinis</name>
    <dbReference type="NCBI Taxonomy" id="1305"/>
    <lineage>
        <taxon>Bacteria</taxon>
        <taxon>Bacillati</taxon>
        <taxon>Bacillota</taxon>
        <taxon>Bacilli</taxon>
        <taxon>Lactobacillales</taxon>
        <taxon>Streptococcaceae</taxon>
        <taxon>Streptococcus</taxon>
    </lineage>
</organism>
<dbReference type="Proteomes" id="UP000277597">
    <property type="component" value="Unassembled WGS sequence"/>
</dbReference>
<accession>A0A3P1S4U7</accession>
<feature type="non-terminal residue" evidence="1">
    <location>
        <position position="1"/>
    </location>
</feature>
<dbReference type="AlphaFoldDB" id="A0A3P1S4U7"/>
<evidence type="ECO:0000313" key="1">
    <source>
        <dbReference type="EMBL" id="RRC91857.1"/>
    </source>
</evidence>
<sequence length="114" mass="13358">KEKFILNNLYYQTNQESFRLSMVHQPKAAAGEVKNDIMKNIGFIRASFNTDYLINMNIEGKKFFEVQPIDEEGKEKLKTGLLGKEKDNIFSINLEYIDYEKTVLKLREDQNSDE</sequence>
<evidence type="ECO:0000313" key="2">
    <source>
        <dbReference type="Proteomes" id="UP000277597"/>
    </source>
</evidence>
<protein>
    <submittedName>
        <fullName evidence="1">Uncharacterized protein</fullName>
    </submittedName>
</protein>
<comment type="caution">
    <text evidence="1">The sequence shown here is derived from an EMBL/GenBank/DDBJ whole genome shotgun (WGS) entry which is preliminary data.</text>
</comment>
<name>A0A3P1S4U7_STRSA</name>